<protein>
    <submittedName>
        <fullName evidence="2">Uncharacterized protein</fullName>
    </submittedName>
</protein>
<dbReference type="EMBL" id="FMTB01000005">
    <property type="protein sequence ID" value="SCW09085.1"/>
    <property type="molecule type" value="Genomic_DNA"/>
</dbReference>
<dbReference type="AlphaFoldDB" id="A0AAX2TPT2"/>
<dbReference type="Proteomes" id="UP000182484">
    <property type="component" value="Unassembled WGS sequence"/>
</dbReference>
<proteinExistence type="predicted"/>
<comment type="caution">
    <text evidence="2">The sequence shown here is derived from an EMBL/GenBank/DDBJ whole genome shotgun (WGS) entry which is preliminary data.</text>
</comment>
<dbReference type="RefSeq" id="WP_123767060.1">
    <property type="nucleotide sequence ID" value="NZ_BLRT01000017.1"/>
</dbReference>
<reference evidence="2 4" key="2">
    <citation type="submission" date="2019-04" db="EMBL/GenBank/DDBJ databases">
        <title>The CDC panel for molecular diagnostics of ciprofloxacin resistance and its use for research and clinical development.</title>
        <authorList>
            <person name="Liu H."/>
            <person name="Tang K."/>
            <person name="Pham C."/>
            <person name="Schmerer M."/>
        </authorList>
    </citation>
    <scope>NUCLEOTIDE SEQUENCE [LARGE SCALE GENOMIC DNA]</scope>
    <source>
        <strain evidence="2 4">LRRBGS_0742</strain>
    </source>
</reference>
<reference evidence="1 3" key="1">
    <citation type="submission" date="2016-09" db="EMBL/GenBank/DDBJ databases">
        <authorList>
            <person name="Kumanski S."/>
            <person name="Beatrice B."/>
        </authorList>
    </citation>
    <scope>NUCLEOTIDE SEQUENCE [LARGE SCALE GENOMIC DNA]</scope>
    <source>
        <strain evidence="1">Mankind</strain>
    </source>
</reference>
<sequence length="60" mass="6775">MRSEILGNKIGLQLLARSTLGIAKMEGVDMTYHIHLDGLYSLNKEGKSFVIRKIENDDLK</sequence>
<name>A0AAX2TPT2_NEIGO</name>
<evidence type="ECO:0000313" key="3">
    <source>
        <dbReference type="Proteomes" id="UP000182484"/>
    </source>
</evidence>
<gene>
    <name evidence="2" type="ORF">E8M63_07420</name>
    <name evidence="1" type="ORF">ESCNG_130021</name>
</gene>
<organism evidence="2 4">
    <name type="scientific">Neisseria gonorrhoeae</name>
    <dbReference type="NCBI Taxonomy" id="485"/>
    <lineage>
        <taxon>Bacteria</taxon>
        <taxon>Pseudomonadati</taxon>
        <taxon>Pseudomonadota</taxon>
        <taxon>Betaproteobacteria</taxon>
        <taxon>Neisseriales</taxon>
        <taxon>Neisseriaceae</taxon>
        <taxon>Neisseria</taxon>
    </lineage>
</organism>
<evidence type="ECO:0000313" key="2">
    <source>
        <dbReference type="EMBL" id="TJX05429.1"/>
    </source>
</evidence>
<accession>A0AAX2TPT2</accession>
<evidence type="ECO:0000313" key="4">
    <source>
        <dbReference type="Proteomes" id="UP000307092"/>
    </source>
</evidence>
<evidence type="ECO:0000313" key="1">
    <source>
        <dbReference type="EMBL" id="SCW09085.1"/>
    </source>
</evidence>
<dbReference type="Pfam" id="PF15566">
    <property type="entry name" value="Imm32"/>
    <property type="match status" value="1"/>
</dbReference>
<dbReference type="InterPro" id="IPR029083">
    <property type="entry name" value="Imm32"/>
</dbReference>
<dbReference type="Proteomes" id="UP000307092">
    <property type="component" value="Unassembled WGS sequence"/>
</dbReference>
<dbReference type="EMBL" id="SUQX01000012">
    <property type="protein sequence ID" value="TJX05429.1"/>
    <property type="molecule type" value="Genomic_DNA"/>
</dbReference>